<dbReference type="Pfam" id="PF05685">
    <property type="entry name" value="Uma2"/>
    <property type="match status" value="1"/>
</dbReference>
<dbReference type="PhylomeDB" id="Q7NKU8"/>
<proteinExistence type="predicted"/>
<dbReference type="STRING" id="251221.gene:10758861"/>
<dbReference type="InterPro" id="IPR011335">
    <property type="entry name" value="Restrct_endonuc-II-like"/>
</dbReference>
<dbReference type="PANTHER" id="PTHR47152:SF2">
    <property type="entry name" value="SLR2084 PROTEIN"/>
    <property type="match status" value="1"/>
</dbReference>
<accession>Q7NKU8</accession>
<evidence type="ECO:0000313" key="2">
    <source>
        <dbReference type="EMBL" id="BAC89319.1"/>
    </source>
</evidence>
<dbReference type="EnsemblBacteria" id="BAC89319">
    <property type="protein sequence ID" value="BAC89319"/>
    <property type="gene ID" value="BAC89319"/>
</dbReference>
<dbReference type="SUPFAM" id="SSF52980">
    <property type="entry name" value="Restriction endonuclease-like"/>
    <property type="match status" value="1"/>
</dbReference>
<feature type="domain" description="Putative restriction endonuclease" evidence="1">
    <location>
        <begin position="19"/>
        <end position="168"/>
    </location>
</feature>
<dbReference type="InParanoid" id="Q7NKU8"/>
<protein>
    <submittedName>
        <fullName evidence="2">Gll1378 protein</fullName>
    </submittedName>
</protein>
<dbReference type="InterPro" id="IPR012296">
    <property type="entry name" value="Nuclease_put_TT1808"/>
</dbReference>
<sequence>MQSLAQDFSSCSLLRNVSWETFERLLAELPETRGVRLKYWRGDLEVVTPSDEHETQTEMLGRCAYVLIEALQLPVRSVGSTTFRRADLAAGVEPDKSYYIYNAPLVRRRPINLGVDPPPDLVIEIDVTSSSLNKLAIYAALGVPEVWLYRAGRLQIHRFQQGSYQSSVRSGLFPFVTSADLQAVLGAAEEEVAIANFRAWVKRQIEGQQPT</sequence>
<dbReference type="EMBL" id="BA000045">
    <property type="protein sequence ID" value="BAC89319.1"/>
    <property type="molecule type" value="Genomic_DNA"/>
</dbReference>
<dbReference type="RefSeq" id="WP_011141378.1">
    <property type="nucleotide sequence ID" value="NC_005125.1"/>
</dbReference>
<dbReference type="InterPro" id="IPR008538">
    <property type="entry name" value="Uma2"/>
</dbReference>
<dbReference type="eggNOG" id="COG4636">
    <property type="taxonomic scope" value="Bacteria"/>
</dbReference>
<evidence type="ECO:0000313" key="3">
    <source>
        <dbReference type="Proteomes" id="UP000000557"/>
    </source>
</evidence>
<dbReference type="KEGG" id="gvi:gll1378"/>
<organism evidence="2 3">
    <name type="scientific">Gloeobacter violaceus (strain ATCC 29082 / PCC 7421)</name>
    <dbReference type="NCBI Taxonomy" id="251221"/>
    <lineage>
        <taxon>Bacteria</taxon>
        <taxon>Bacillati</taxon>
        <taxon>Cyanobacteriota</taxon>
        <taxon>Cyanophyceae</taxon>
        <taxon>Gloeobacterales</taxon>
        <taxon>Gloeobacteraceae</taxon>
        <taxon>Gloeobacter</taxon>
    </lineage>
</organism>
<keyword evidence="3" id="KW-1185">Reference proteome</keyword>
<dbReference type="CDD" id="cd06260">
    <property type="entry name" value="DUF820-like"/>
    <property type="match status" value="1"/>
</dbReference>
<evidence type="ECO:0000259" key="1">
    <source>
        <dbReference type="Pfam" id="PF05685"/>
    </source>
</evidence>
<dbReference type="OrthoDB" id="5768410at2"/>
<dbReference type="Proteomes" id="UP000000557">
    <property type="component" value="Chromosome"/>
</dbReference>
<dbReference type="HOGENOM" id="CLU_098557_0_0_3"/>
<dbReference type="Gene3D" id="3.90.1570.10">
    <property type="entry name" value="tt1808, chain A"/>
    <property type="match status" value="1"/>
</dbReference>
<reference evidence="2 3" key="2">
    <citation type="journal article" date="2003" name="DNA Res.">
        <title>Complete genome structure of Gloeobacter violaceus PCC 7421, a cyanobacterium that lacks thylakoids (supplement).</title>
        <authorList>
            <person name="Nakamura Y."/>
            <person name="Kaneko T."/>
            <person name="Sato S."/>
            <person name="Mimuro M."/>
            <person name="Miyashita H."/>
            <person name="Tsuchiya T."/>
            <person name="Sasamoto S."/>
            <person name="Watanabe A."/>
            <person name="Kawashima K."/>
            <person name="Kishida Y."/>
            <person name="Kiyokawa C."/>
            <person name="Kohara M."/>
            <person name="Matsumoto M."/>
            <person name="Matsuno A."/>
            <person name="Nakazaki N."/>
            <person name="Shimpo S."/>
            <person name="Takeuchi C."/>
            <person name="Yamada M."/>
            <person name="Tabata S."/>
        </authorList>
    </citation>
    <scope>NUCLEOTIDE SEQUENCE [LARGE SCALE GENOMIC DNA]</scope>
    <source>
        <strain evidence="3">ATCC 29082 / PCC 7421</strain>
    </source>
</reference>
<dbReference type="AlphaFoldDB" id="Q7NKU8"/>
<name>Q7NKU8_GLOVI</name>
<gene>
    <name evidence="2" type="ordered locus">gll1378</name>
</gene>
<dbReference type="PANTHER" id="PTHR47152">
    <property type="entry name" value="SLR2084 PROTEIN-RELATED"/>
    <property type="match status" value="1"/>
</dbReference>
<reference evidence="2 3" key="1">
    <citation type="journal article" date="2003" name="DNA Res.">
        <title>Complete genome structure of Gloeobacter violaceus PCC 7421, a cyanobacterium that lacks thylakoids.</title>
        <authorList>
            <person name="Nakamura Y."/>
            <person name="Kaneko T."/>
            <person name="Sato S."/>
            <person name="Mimuro M."/>
            <person name="Miyashita H."/>
            <person name="Tsuchiya T."/>
            <person name="Sasamoto S."/>
            <person name="Watanabe A."/>
            <person name="Kawashima K."/>
            <person name="Kishida Y."/>
            <person name="Kiyokawa C."/>
            <person name="Kohara M."/>
            <person name="Matsumoto M."/>
            <person name="Matsuno A."/>
            <person name="Nakazaki N."/>
            <person name="Shimpo S."/>
            <person name="Takeuchi C."/>
            <person name="Yamada M."/>
            <person name="Tabata S."/>
        </authorList>
    </citation>
    <scope>NUCLEOTIDE SEQUENCE [LARGE SCALE GENOMIC DNA]</scope>
    <source>
        <strain evidence="3">ATCC 29082 / PCC 7421</strain>
    </source>
</reference>